<dbReference type="eggNOG" id="COG0345">
    <property type="taxonomic scope" value="Bacteria"/>
</dbReference>
<evidence type="ECO:0000256" key="6">
    <source>
        <dbReference type="NCBIfam" id="TIGR00112"/>
    </source>
</evidence>
<feature type="domain" description="Pyrroline-5-carboxylate reductase catalytic N-terminal" evidence="8">
    <location>
        <begin position="2"/>
        <end position="99"/>
    </location>
</feature>
<evidence type="ECO:0000256" key="4">
    <source>
        <dbReference type="ARBA" id="ARBA00058118"/>
    </source>
</evidence>
<comment type="subcellular location">
    <subcellularLocation>
        <location evidence="5">Cytoplasm</location>
    </subcellularLocation>
</comment>
<evidence type="ECO:0000313" key="11">
    <source>
        <dbReference type="Proteomes" id="UP000009888"/>
    </source>
</evidence>
<keyword evidence="2 5" id="KW-0521">NADP</keyword>
<dbReference type="STRING" id="202789.GCA_001457435_00311"/>
<comment type="function">
    <text evidence="4 5">Catalyzes the reduction of 1-pyrroline-5-carboxylate (PCA) to L-proline.</text>
</comment>
<gene>
    <name evidence="5" type="primary">proC</name>
    <name evidence="10" type="ORF">HMPREF9233_00238</name>
</gene>
<keyword evidence="3 5" id="KW-0560">Oxidoreductase</keyword>
<evidence type="ECO:0000256" key="5">
    <source>
        <dbReference type="HAMAP-Rule" id="MF_01925"/>
    </source>
</evidence>
<feature type="binding site" evidence="7">
    <location>
        <position position="53"/>
    </location>
    <ligand>
        <name>NADPH</name>
        <dbReference type="ChEBI" id="CHEBI:57783"/>
    </ligand>
</feature>
<dbReference type="RefSeq" id="WP_007000456.1">
    <property type="nucleotide sequence ID" value="NZ_JH992955.1"/>
</dbReference>
<evidence type="ECO:0000259" key="9">
    <source>
        <dbReference type="Pfam" id="PF14748"/>
    </source>
</evidence>
<reference evidence="10 11" key="1">
    <citation type="submission" date="2012-09" db="EMBL/GenBank/DDBJ databases">
        <title>The Genome Sequence of Actinobaculum massiliae ACS-171-V-COL2.</title>
        <authorList>
            <consortium name="The Broad Institute Genome Sequencing Platform"/>
            <person name="Earl A."/>
            <person name="Ward D."/>
            <person name="Feldgarden M."/>
            <person name="Gevers D."/>
            <person name="Saerens B."/>
            <person name="Vaneechoutte M."/>
            <person name="Walker B."/>
            <person name="Young S.K."/>
            <person name="Zeng Q."/>
            <person name="Gargeya S."/>
            <person name="Fitzgerald M."/>
            <person name="Haas B."/>
            <person name="Abouelleil A."/>
            <person name="Alvarado L."/>
            <person name="Arachchi H.M."/>
            <person name="Berlin A."/>
            <person name="Chapman S.B."/>
            <person name="Goldberg J."/>
            <person name="Griggs A."/>
            <person name="Gujja S."/>
            <person name="Hansen M."/>
            <person name="Howarth C."/>
            <person name="Imamovic A."/>
            <person name="Larimer J."/>
            <person name="McCowen C."/>
            <person name="Montmayeur A."/>
            <person name="Murphy C."/>
            <person name="Neiman D."/>
            <person name="Pearson M."/>
            <person name="Priest M."/>
            <person name="Roberts A."/>
            <person name="Saif S."/>
            <person name="Shea T."/>
            <person name="Sisk P."/>
            <person name="Sykes S."/>
            <person name="Wortman J."/>
            <person name="Nusbaum C."/>
            <person name="Birren B."/>
        </authorList>
    </citation>
    <scope>NUCLEOTIDE SEQUENCE [LARGE SCALE GENOMIC DNA]</scope>
    <source>
        <strain evidence="11">ACS-171-V-Col2</strain>
    </source>
</reference>
<protein>
    <recommendedName>
        <fullName evidence="5 6">Pyrroline-5-carboxylate reductase</fullName>
        <shortName evidence="5">P5C reductase</shortName>
        <shortName evidence="5">P5CR</shortName>
        <ecNumber evidence="5 6">1.5.1.2</ecNumber>
    </recommendedName>
    <alternativeName>
        <fullName evidence="5">PCA reductase</fullName>
    </alternativeName>
</protein>
<feature type="domain" description="Pyrroline-5-carboxylate reductase dimerisation" evidence="9">
    <location>
        <begin position="162"/>
        <end position="265"/>
    </location>
</feature>
<dbReference type="Pfam" id="PF14748">
    <property type="entry name" value="P5CR_dimer"/>
    <property type="match status" value="1"/>
</dbReference>
<dbReference type="GO" id="GO:0055129">
    <property type="term" value="P:L-proline biosynthetic process"/>
    <property type="evidence" value="ECO:0007669"/>
    <property type="project" value="UniProtKB-UniRule"/>
</dbReference>
<dbReference type="SUPFAM" id="SSF48179">
    <property type="entry name" value="6-phosphogluconate dehydrogenase C-terminal domain-like"/>
    <property type="match status" value="1"/>
</dbReference>
<dbReference type="UniPathway" id="UPA00098">
    <property type="reaction ID" value="UER00361"/>
</dbReference>
<dbReference type="InterPro" id="IPR028939">
    <property type="entry name" value="P5C_Rdtase_cat_N"/>
</dbReference>
<comment type="catalytic activity">
    <reaction evidence="5">
        <text>L-proline + NAD(+) = (S)-1-pyrroline-5-carboxylate + NADH + 2 H(+)</text>
        <dbReference type="Rhea" id="RHEA:14105"/>
        <dbReference type="ChEBI" id="CHEBI:15378"/>
        <dbReference type="ChEBI" id="CHEBI:17388"/>
        <dbReference type="ChEBI" id="CHEBI:57540"/>
        <dbReference type="ChEBI" id="CHEBI:57945"/>
        <dbReference type="ChEBI" id="CHEBI:60039"/>
        <dbReference type="EC" id="1.5.1.2"/>
    </reaction>
</comment>
<dbReference type="SUPFAM" id="SSF51735">
    <property type="entry name" value="NAD(P)-binding Rossmann-fold domains"/>
    <property type="match status" value="1"/>
</dbReference>
<dbReference type="PANTHER" id="PTHR11645">
    <property type="entry name" value="PYRROLINE-5-CARBOXYLATE REDUCTASE"/>
    <property type="match status" value="1"/>
</dbReference>
<comment type="caution">
    <text evidence="10">The sequence shown here is derived from an EMBL/GenBank/DDBJ whole genome shotgun (WGS) entry which is preliminary data.</text>
</comment>
<dbReference type="Gene3D" id="3.40.50.720">
    <property type="entry name" value="NAD(P)-binding Rossmann-like Domain"/>
    <property type="match status" value="1"/>
</dbReference>
<accession>K9F3U0</accession>
<evidence type="ECO:0000256" key="1">
    <source>
        <dbReference type="ARBA" id="ARBA00005525"/>
    </source>
</evidence>
<dbReference type="InterPro" id="IPR029036">
    <property type="entry name" value="P5CR_dimer"/>
</dbReference>
<evidence type="ECO:0000259" key="8">
    <source>
        <dbReference type="Pfam" id="PF03807"/>
    </source>
</evidence>
<dbReference type="HOGENOM" id="CLU_042344_3_1_11"/>
<feature type="binding site" evidence="7">
    <location>
        <begin position="69"/>
        <end position="72"/>
    </location>
    <ligand>
        <name>NADP(+)</name>
        <dbReference type="ChEBI" id="CHEBI:58349"/>
    </ligand>
</feature>
<dbReference type="Gene3D" id="1.10.3730.10">
    <property type="entry name" value="ProC C-terminal domain-like"/>
    <property type="match status" value="1"/>
</dbReference>
<name>K9F3U0_9ACTO</name>
<proteinExistence type="inferred from homology"/>
<dbReference type="EC" id="1.5.1.2" evidence="5 6"/>
<dbReference type="InterPro" id="IPR008927">
    <property type="entry name" value="6-PGluconate_DH-like_C_sf"/>
</dbReference>
<evidence type="ECO:0000256" key="3">
    <source>
        <dbReference type="ARBA" id="ARBA00023002"/>
    </source>
</evidence>
<keyword evidence="11" id="KW-1185">Reference proteome</keyword>
<evidence type="ECO:0000313" key="10">
    <source>
        <dbReference type="EMBL" id="EKU96150.1"/>
    </source>
</evidence>
<dbReference type="GO" id="GO:0005737">
    <property type="term" value="C:cytoplasm"/>
    <property type="evidence" value="ECO:0007669"/>
    <property type="project" value="UniProtKB-SubCell"/>
</dbReference>
<organism evidence="10 11">
    <name type="scientific">Actinobaculum massiliense ACS-171-V-Col2</name>
    <dbReference type="NCBI Taxonomy" id="883066"/>
    <lineage>
        <taxon>Bacteria</taxon>
        <taxon>Bacillati</taxon>
        <taxon>Actinomycetota</taxon>
        <taxon>Actinomycetes</taxon>
        <taxon>Actinomycetales</taxon>
        <taxon>Actinomycetaceae</taxon>
        <taxon>Actinobaculum</taxon>
    </lineage>
</organism>
<dbReference type="PATRIC" id="fig|883066.3.peg.242"/>
<comment type="catalytic activity">
    <reaction evidence="5">
        <text>L-proline + NADP(+) = (S)-1-pyrroline-5-carboxylate + NADPH + 2 H(+)</text>
        <dbReference type="Rhea" id="RHEA:14109"/>
        <dbReference type="ChEBI" id="CHEBI:15378"/>
        <dbReference type="ChEBI" id="CHEBI:17388"/>
        <dbReference type="ChEBI" id="CHEBI:57783"/>
        <dbReference type="ChEBI" id="CHEBI:58349"/>
        <dbReference type="ChEBI" id="CHEBI:60039"/>
        <dbReference type="EC" id="1.5.1.2"/>
    </reaction>
</comment>
<dbReference type="AlphaFoldDB" id="K9F3U0"/>
<feature type="binding site" evidence="7">
    <location>
        <begin position="5"/>
        <end position="10"/>
    </location>
    <ligand>
        <name>NADP(+)</name>
        <dbReference type="ChEBI" id="CHEBI:58349"/>
    </ligand>
</feature>
<comment type="pathway">
    <text evidence="5">Amino-acid biosynthesis; L-proline biosynthesis; L-proline from L-glutamate 5-semialdehyde: step 1/1.</text>
</comment>
<dbReference type="FunFam" id="1.10.3730.10:FF:000001">
    <property type="entry name" value="Pyrroline-5-carboxylate reductase"/>
    <property type="match status" value="1"/>
</dbReference>
<keyword evidence="5" id="KW-0963">Cytoplasm</keyword>
<dbReference type="HAMAP" id="MF_01925">
    <property type="entry name" value="P5C_reductase"/>
    <property type="match status" value="1"/>
</dbReference>
<dbReference type="PANTHER" id="PTHR11645:SF0">
    <property type="entry name" value="PYRROLINE-5-CARBOXYLATE REDUCTASE 3"/>
    <property type="match status" value="1"/>
</dbReference>
<dbReference type="NCBIfam" id="TIGR00112">
    <property type="entry name" value="proC"/>
    <property type="match status" value="1"/>
</dbReference>
<evidence type="ECO:0000256" key="7">
    <source>
        <dbReference type="PIRSR" id="PIRSR000193-1"/>
    </source>
</evidence>
<keyword evidence="5" id="KW-0641">Proline biosynthesis</keyword>
<comment type="similarity">
    <text evidence="1 5">Belongs to the pyrroline-5-carboxylate reductase family.</text>
</comment>
<dbReference type="GO" id="GO:0004735">
    <property type="term" value="F:pyrroline-5-carboxylate reductase activity"/>
    <property type="evidence" value="ECO:0007669"/>
    <property type="project" value="UniProtKB-UniRule"/>
</dbReference>
<dbReference type="EMBL" id="AGWL01000001">
    <property type="protein sequence ID" value="EKU96150.1"/>
    <property type="molecule type" value="Genomic_DNA"/>
</dbReference>
<dbReference type="PIRSF" id="PIRSF000193">
    <property type="entry name" value="Pyrrol-5-carb_rd"/>
    <property type="match status" value="1"/>
</dbReference>
<dbReference type="InterPro" id="IPR036291">
    <property type="entry name" value="NAD(P)-bd_dom_sf"/>
</dbReference>
<dbReference type="Proteomes" id="UP000009888">
    <property type="component" value="Unassembled WGS sequence"/>
</dbReference>
<sequence length="266" mass="27125">MIGFIGVGNLGGALARGLIAAGTPASDVVVSAAHVEVAKKFAEETGARAAATNPELVDAAGHDGIVIVAVEPGTLAEVLDEIRDVAAENHTVIVSVAAGRSLEMIAEHLSPKQPIIRVLPNVAAAVGESMTGMARGEAVKDWQFQAAREIFEAIGRVEEIRESQFAAYTALAGCSPAYGFVFMDALSRAGVKNGIPKAQASRIVAQALFGAAKMALESEKPLADLADSVQSPGGSTVAGVVEMELRGLGGAVVAGAQASIDKDKSL</sequence>
<keyword evidence="5" id="KW-0028">Amino-acid biosynthesis</keyword>
<evidence type="ECO:0000256" key="2">
    <source>
        <dbReference type="ARBA" id="ARBA00022857"/>
    </source>
</evidence>
<dbReference type="Pfam" id="PF03807">
    <property type="entry name" value="F420_oxidored"/>
    <property type="match status" value="1"/>
</dbReference>
<dbReference type="InterPro" id="IPR000304">
    <property type="entry name" value="Pyrroline-COOH_reductase"/>
</dbReference>